<evidence type="ECO:0000313" key="1">
    <source>
        <dbReference type="Proteomes" id="UP000050792"/>
    </source>
</evidence>
<accession>A0AA85G9K6</accession>
<evidence type="ECO:0000313" key="4">
    <source>
        <dbReference type="WBParaSite" id="SRDH1_79430.3"/>
    </source>
</evidence>
<dbReference type="WBParaSite" id="SRDH1_79430.3">
    <property type="protein sequence ID" value="SRDH1_79430.3"/>
    <property type="gene ID" value="SRDH1_79430"/>
</dbReference>
<evidence type="ECO:0000313" key="2">
    <source>
        <dbReference type="WBParaSite" id="SRDH1_79430.1"/>
    </source>
</evidence>
<organism evidence="1 4">
    <name type="scientific">Schistosoma rodhaini</name>
    <dbReference type="NCBI Taxonomy" id="6188"/>
    <lineage>
        <taxon>Eukaryota</taxon>
        <taxon>Metazoa</taxon>
        <taxon>Spiralia</taxon>
        <taxon>Lophotrochozoa</taxon>
        <taxon>Platyhelminthes</taxon>
        <taxon>Trematoda</taxon>
        <taxon>Digenea</taxon>
        <taxon>Strigeidida</taxon>
        <taxon>Schistosomatoidea</taxon>
        <taxon>Schistosomatidae</taxon>
        <taxon>Schistosoma</taxon>
    </lineage>
</organism>
<evidence type="ECO:0000313" key="3">
    <source>
        <dbReference type="WBParaSite" id="SRDH1_79430.2"/>
    </source>
</evidence>
<dbReference type="Proteomes" id="UP000050792">
    <property type="component" value="Unassembled WGS sequence"/>
</dbReference>
<name>A0AA85G9K6_9TREM</name>
<reference evidence="2 3" key="2">
    <citation type="submission" date="2023-11" db="UniProtKB">
        <authorList>
            <consortium name="WormBaseParasite"/>
        </authorList>
    </citation>
    <scope>IDENTIFICATION</scope>
</reference>
<sequence>MSFATSVNPDTNQSIKFEKLFHGILNFHMKEISGNYSRETQNYSKLGKIPIVHITSSNLPINQNEMLNGKIAQYNQLLNVTIINNLKSDEIHTIPEFGKLNHASCSPKFLHYPTFKNKDLSGGFLYIPLHYVYYDSDSADNSNKEHLFRIINKNSLCPRLGENPMETSDRSTIYHHSMNIRKLAPHTVMYWSNGTASYINRPTVPYSIDQLPVYLSSRANFQKSTHVCHNCYMRQSKSINGEFQPMIVHDMTYSQTNNGCLNLLFIKLRRFTKLIQKILTSQTIVCSKAFKSYSVKKSILSDYKQEDVKFFGNNQFKTTKSKHLVK</sequence>
<dbReference type="WBParaSite" id="SRDH1_79430.2">
    <property type="protein sequence ID" value="SRDH1_79430.2"/>
    <property type="gene ID" value="SRDH1_79430"/>
</dbReference>
<protein>
    <submittedName>
        <fullName evidence="2 3">Uncharacterized protein</fullName>
    </submittedName>
</protein>
<dbReference type="WBParaSite" id="SRDH1_79430.4">
    <property type="protein sequence ID" value="SRDH1_79430.4"/>
    <property type="gene ID" value="SRDH1_79430"/>
</dbReference>
<dbReference type="AlphaFoldDB" id="A0AA85G9K6"/>
<reference evidence="1" key="1">
    <citation type="submission" date="2022-06" db="EMBL/GenBank/DDBJ databases">
        <authorList>
            <person name="Berger JAMES D."/>
            <person name="Berger JAMES D."/>
        </authorList>
    </citation>
    <scope>NUCLEOTIDE SEQUENCE [LARGE SCALE GENOMIC DNA]</scope>
</reference>
<dbReference type="WBParaSite" id="SRDH1_79430.1">
    <property type="protein sequence ID" value="SRDH1_79430.1"/>
    <property type="gene ID" value="SRDH1_79430"/>
</dbReference>
<keyword evidence="1" id="KW-1185">Reference proteome</keyword>
<proteinExistence type="predicted"/>